<evidence type="ECO:0000256" key="4">
    <source>
        <dbReference type="ARBA" id="ARBA00022692"/>
    </source>
</evidence>
<evidence type="ECO:0000256" key="3">
    <source>
        <dbReference type="ARBA" id="ARBA00022475"/>
    </source>
</evidence>
<evidence type="ECO:0000256" key="6">
    <source>
        <dbReference type="ARBA" id="ARBA00023136"/>
    </source>
</evidence>
<keyword evidence="4 7" id="KW-0812">Transmembrane</keyword>
<proteinExistence type="inferred from homology"/>
<organism evidence="8 9">
    <name type="scientific">Acinetobacter variabilis</name>
    <dbReference type="NCBI Taxonomy" id="70346"/>
    <lineage>
        <taxon>Bacteria</taxon>
        <taxon>Pseudomonadati</taxon>
        <taxon>Pseudomonadota</taxon>
        <taxon>Gammaproteobacteria</taxon>
        <taxon>Moraxellales</taxon>
        <taxon>Moraxellaceae</taxon>
        <taxon>Acinetobacter</taxon>
    </lineage>
</organism>
<feature type="transmembrane region" description="Helical" evidence="7">
    <location>
        <begin position="141"/>
        <end position="174"/>
    </location>
</feature>
<evidence type="ECO:0000256" key="7">
    <source>
        <dbReference type="SAM" id="Phobius"/>
    </source>
</evidence>
<feature type="transmembrane region" description="Helical" evidence="7">
    <location>
        <begin position="274"/>
        <end position="294"/>
    </location>
</feature>
<feature type="transmembrane region" description="Helical" evidence="7">
    <location>
        <begin position="334"/>
        <end position="354"/>
    </location>
</feature>
<evidence type="ECO:0000313" key="8">
    <source>
        <dbReference type="EMBL" id="QQN87453.1"/>
    </source>
</evidence>
<feature type="transmembrane region" description="Helical" evidence="7">
    <location>
        <begin position="6"/>
        <end position="31"/>
    </location>
</feature>
<dbReference type="EMBL" id="CP060811">
    <property type="protein sequence ID" value="QQN87453.1"/>
    <property type="molecule type" value="Genomic_DNA"/>
</dbReference>
<keyword evidence="3" id="KW-1003">Cell membrane</keyword>
<evidence type="ECO:0000256" key="2">
    <source>
        <dbReference type="ARBA" id="ARBA00005262"/>
    </source>
</evidence>
<dbReference type="RefSeq" id="WP_180002140.1">
    <property type="nucleotide sequence ID" value="NZ_CP060811.1"/>
</dbReference>
<dbReference type="Proteomes" id="UP000596079">
    <property type="component" value="Chromosome"/>
</dbReference>
<dbReference type="GO" id="GO:0005886">
    <property type="term" value="C:plasma membrane"/>
    <property type="evidence" value="ECO:0007669"/>
    <property type="project" value="UniProtKB-SubCell"/>
</dbReference>
<dbReference type="NCBIfam" id="TIGR00937">
    <property type="entry name" value="2A51"/>
    <property type="match status" value="1"/>
</dbReference>
<dbReference type="PANTHER" id="PTHR33567:SF3">
    <property type="entry name" value="CHROMATE ION TRANSPORTER (EUROFUNG)"/>
    <property type="match status" value="1"/>
</dbReference>
<dbReference type="PIRSF" id="PIRSF004810">
    <property type="entry name" value="ChrA"/>
    <property type="match status" value="1"/>
</dbReference>
<name>A0A7T7WGQ7_9GAMM</name>
<comment type="similarity">
    <text evidence="2">Belongs to the chromate ion transporter (CHR) (TC 2.A.51) family.</text>
</comment>
<protein>
    <submittedName>
        <fullName evidence="8">Chromate efflux transporter</fullName>
    </submittedName>
</protein>
<keyword evidence="6 7" id="KW-0472">Membrane</keyword>
<dbReference type="AlphaFoldDB" id="A0A7T7WGQ7"/>
<evidence type="ECO:0000313" key="9">
    <source>
        <dbReference type="Proteomes" id="UP000596079"/>
    </source>
</evidence>
<dbReference type="InterPro" id="IPR014047">
    <property type="entry name" value="Chr_Tranpt_l_chain"/>
</dbReference>
<dbReference type="GO" id="GO:0015109">
    <property type="term" value="F:chromate transmembrane transporter activity"/>
    <property type="evidence" value="ECO:0007669"/>
    <property type="project" value="InterPro"/>
</dbReference>
<comment type="subcellular location">
    <subcellularLocation>
        <location evidence="1">Cell membrane</location>
        <topology evidence="1">Multi-pass membrane protein</topology>
    </subcellularLocation>
</comment>
<feature type="transmembrane region" description="Helical" evidence="7">
    <location>
        <begin position="80"/>
        <end position="105"/>
    </location>
</feature>
<evidence type="ECO:0000256" key="5">
    <source>
        <dbReference type="ARBA" id="ARBA00022989"/>
    </source>
</evidence>
<keyword evidence="5 7" id="KW-1133">Transmembrane helix</keyword>
<evidence type="ECO:0000256" key="1">
    <source>
        <dbReference type="ARBA" id="ARBA00004651"/>
    </source>
</evidence>
<feature type="transmembrane region" description="Helical" evidence="7">
    <location>
        <begin position="301"/>
        <end position="328"/>
    </location>
</feature>
<dbReference type="InterPro" id="IPR003370">
    <property type="entry name" value="Chromate_transpt"/>
</dbReference>
<feature type="transmembrane region" description="Helical" evidence="7">
    <location>
        <begin position="111"/>
        <end position="129"/>
    </location>
</feature>
<sequence>MNTPSLYRIFLTFLQLGCMAFGGPAAHLVFFHRKFVDQLQWLNATQYGQLVALAQLLPGPSSSQVGLSIGYLQRGYAGAFMAWLGFTLPSALLMSLIAVLGQYYFHILNSNSFHSIQLIVFSVIVWAFWQMLNSFCKSIWQYVLVFISVLILSFISISLNQLLVIILGAVFGLVMAKFSNSPQENKPASNSSTIHSSYIRPRHAPYWFIAFLLPFFLIPILVKSGSWPELAFFADFYQTGSLVFGGGHVILPLLHQDFVATNLLSPQSFDLGYAFAQLMPGPLFSFSSYVGALLPWTGSSWINALLATCAIFLPSFFLIFATLPYWSWLMQQRIIFQAVSGINAAVVGLLLYLLIDLSQAYFRFWSDLVFVIVMILLLRLKLPVWFSLIAGFILYQSYLNVVSF</sequence>
<feature type="transmembrane region" description="Helical" evidence="7">
    <location>
        <begin position="204"/>
        <end position="222"/>
    </location>
</feature>
<dbReference type="PANTHER" id="PTHR33567">
    <property type="entry name" value="CHROMATE ION TRANSPORTER (EUROFUNG)"/>
    <property type="match status" value="1"/>
</dbReference>
<reference evidence="8 9" key="1">
    <citation type="submission" date="2020-08" db="EMBL/GenBank/DDBJ databases">
        <title>Emergence of ISAba1-mediated novel tet(X) in Acinetobacter variabilis from a chicken farm.</title>
        <authorList>
            <person name="Peng K."/>
            <person name="Li R."/>
        </authorList>
    </citation>
    <scope>NUCLEOTIDE SEQUENCE [LARGE SCALE GENOMIC DNA]</scope>
    <source>
        <strain evidence="8 9">XM9F202-2</strain>
    </source>
</reference>
<dbReference type="Pfam" id="PF02417">
    <property type="entry name" value="Chromate_transp"/>
    <property type="match status" value="2"/>
</dbReference>
<accession>A0A7T7WGQ7</accession>
<gene>
    <name evidence="8" type="primary">chrA</name>
    <name evidence="8" type="ORF">IAQ69_11370</name>
</gene>